<proteinExistence type="predicted"/>
<sequence length="142" mass="16666">MTNSCSKEAIILYKLFFINKEINSKFEGCTGVSQSRLELLSHLYQVDEMSQKALQKEMNIDNAAITRHLKQLEVNGLILRRKKTSDNRITLVTLTDYGRQKISCYQEEKKRFVTSMLKDISEEERDLLFDMLNRIQNNIKEI</sequence>
<dbReference type="GO" id="GO:0003677">
    <property type="term" value="F:DNA binding"/>
    <property type="evidence" value="ECO:0007669"/>
    <property type="project" value="UniProtKB-KW"/>
</dbReference>
<evidence type="ECO:0000256" key="1">
    <source>
        <dbReference type="ARBA" id="ARBA00023015"/>
    </source>
</evidence>
<dbReference type="EMBL" id="LDPH01000026">
    <property type="protein sequence ID" value="KLV23246.1"/>
    <property type="molecule type" value="Genomic_DNA"/>
</dbReference>
<protein>
    <submittedName>
        <fullName evidence="5">MarR family transcriptional regulator</fullName>
    </submittedName>
</protein>
<keyword evidence="2" id="KW-0238">DNA-binding</keyword>
<dbReference type="InterPro" id="IPR011991">
    <property type="entry name" value="ArsR-like_HTH"/>
</dbReference>
<dbReference type="Pfam" id="PF01047">
    <property type="entry name" value="MarR"/>
    <property type="match status" value="1"/>
</dbReference>
<dbReference type="Gene3D" id="1.10.10.10">
    <property type="entry name" value="Winged helix-like DNA-binding domain superfamily/Winged helix DNA-binding domain"/>
    <property type="match status" value="1"/>
</dbReference>
<dbReference type="PROSITE" id="PS50995">
    <property type="entry name" value="HTH_MARR_2"/>
    <property type="match status" value="1"/>
</dbReference>
<dbReference type="PATRIC" id="fig|1397.4.peg.2674"/>
<dbReference type="InterPro" id="IPR036388">
    <property type="entry name" value="WH-like_DNA-bd_sf"/>
</dbReference>
<evidence type="ECO:0000256" key="3">
    <source>
        <dbReference type="ARBA" id="ARBA00023163"/>
    </source>
</evidence>
<organism evidence="5 6">
    <name type="scientific">Niallia circulans</name>
    <name type="common">Bacillus circulans</name>
    <dbReference type="NCBI Taxonomy" id="1397"/>
    <lineage>
        <taxon>Bacteria</taxon>
        <taxon>Bacillati</taxon>
        <taxon>Bacillota</taxon>
        <taxon>Bacilli</taxon>
        <taxon>Bacillales</taxon>
        <taxon>Bacillaceae</taxon>
        <taxon>Niallia</taxon>
    </lineage>
</organism>
<dbReference type="OrthoDB" id="2366010at2"/>
<evidence type="ECO:0000313" key="5">
    <source>
        <dbReference type="EMBL" id="KLV23246.1"/>
    </source>
</evidence>
<keyword evidence="3" id="KW-0804">Transcription</keyword>
<dbReference type="InterPro" id="IPR036390">
    <property type="entry name" value="WH_DNA-bd_sf"/>
</dbReference>
<dbReference type="Proteomes" id="UP000036045">
    <property type="component" value="Unassembled WGS sequence"/>
</dbReference>
<keyword evidence="1" id="KW-0805">Transcription regulation</keyword>
<accession>A0A0J1IBB5</accession>
<dbReference type="GO" id="GO:0003700">
    <property type="term" value="F:DNA-binding transcription factor activity"/>
    <property type="evidence" value="ECO:0007669"/>
    <property type="project" value="InterPro"/>
</dbReference>
<dbReference type="SUPFAM" id="SSF46785">
    <property type="entry name" value="Winged helix' DNA-binding domain"/>
    <property type="match status" value="1"/>
</dbReference>
<evidence type="ECO:0000259" key="4">
    <source>
        <dbReference type="PROSITE" id="PS50995"/>
    </source>
</evidence>
<evidence type="ECO:0000256" key="2">
    <source>
        <dbReference type="ARBA" id="ARBA00023125"/>
    </source>
</evidence>
<reference evidence="5 6" key="1">
    <citation type="submission" date="2015-05" db="EMBL/GenBank/DDBJ databases">
        <title>Whole genome sequence and identification of bacterial endophytes from Costus igneus.</title>
        <authorList>
            <person name="Lee Y.P."/>
            <person name="Gan H.M."/>
            <person name="Eng W."/>
            <person name="Wheatley M.S."/>
            <person name="Caraballo A."/>
            <person name="Polter S."/>
            <person name="Savka M.A."/>
            <person name="Hudson A.O."/>
        </authorList>
    </citation>
    <scope>NUCLEOTIDE SEQUENCE [LARGE SCALE GENOMIC DNA]</scope>
    <source>
        <strain evidence="5 6">RIT379</strain>
    </source>
</reference>
<dbReference type="PRINTS" id="PR00598">
    <property type="entry name" value="HTHMARR"/>
</dbReference>
<dbReference type="AlphaFoldDB" id="A0A0J1IBB5"/>
<dbReference type="PANTHER" id="PTHR42756">
    <property type="entry name" value="TRANSCRIPTIONAL REGULATOR, MARR"/>
    <property type="match status" value="1"/>
</dbReference>
<keyword evidence="6" id="KW-1185">Reference proteome</keyword>
<dbReference type="CDD" id="cd00090">
    <property type="entry name" value="HTH_ARSR"/>
    <property type="match status" value="1"/>
</dbReference>
<dbReference type="SMART" id="SM00347">
    <property type="entry name" value="HTH_MARR"/>
    <property type="match status" value="1"/>
</dbReference>
<evidence type="ECO:0000313" key="6">
    <source>
        <dbReference type="Proteomes" id="UP000036045"/>
    </source>
</evidence>
<dbReference type="InterPro" id="IPR000835">
    <property type="entry name" value="HTH_MarR-typ"/>
</dbReference>
<feature type="domain" description="HTH marR-type" evidence="4">
    <location>
        <begin position="8"/>
        <end position="137"/>
    </location>
</feature>
<dbReference type="GeneID" id="56347343"/>
<name>A0A0J1IBB5_NIACI</name>
<gene>
    <name evidence="5" type="ORF">ABW02_19690</name>
</gene>
<dbReference type="PANTHER" id="PTHR42756:SF1">
    <property type="entry name" value="TRANSCRIPTIONAL REPRESSOR OF EMRAB OPERON"/>
    <property type="match status" value="1"/>
</dbReference>
<dbReference type="RefSeq" id="WP_047943954.1">
    <property type="nucleotide sequence ID" value="NZ_CP053989.1"/>
</dbReference>
<comment type="caution">
    <text evidence="5">The sequence shown here is derived from an EMBL/GenBank/DDBJ whole genome shotgun (WGS) entry which is preliminary data.</text>
</comment>